<comment type="caution">
    <text evidence="4">The sequence shown here is derived from an EMBL/GenBank/DDBJ whole genome shotgun (WGS) entry which is preliminary data.</text>
</comment>
<feature type="chain" id="PRO_5020368164" description="DM13 domain-containing protein" evidence="2">
    <location>
        <begin position="26"/>
        <end position="160"/>
    </location>
</feature>
<reference evidence="4 5" key="1">
    <citation type="submission" date="2019-01" db="EMBL/GenBank/DDBJ databases">
        <title>Spirosoma flava sp. nov., a propanil-degrading bacterium isolated from herbicide-contaminated soil.</title>
        <authorList>
            <person name="Zhang L."/>
            <person name="Jiang J.-D."/>
        </authorList>
    </citation>
    <scope>NUCLEOTIDE SEQUENCE [LARGE SCALE GENOMIC DNA]</scope>
    <source>
        <strain evidence="4 5">TY50</strain>
    </source>
</reference>
<feature type="signal peptide" evidence="2">
    <location>
        <begin position="1"/>
        <end position="25"/>
    </location>
</feature>
<organism evidence="4 5">
    <name type="scientific">Spirosoma sordidisoli</name>
    <dbReference type="NCBI Taxonomy" id="2502893"/>
    <lineage>
        <taxon>Bacteria</taxon>
        <taxon>Pseudomonadati</taxon>
        <taxon>Bacteroidota</taxon>
        <taxon>Cytophagia</taxon>
        <taxon>Cytophagales</taxon>
        <taxon>Cytophagaceae</taxon>
        <taxon>Spirosoma</taxon>
    </lineage>
</organism>
<dbReference type="AlphaFoldDB" id="A0A4Q2UPX0"/>
<name>A0A4Q2UPX0_9BACT</name>
<dbReference type="PROSITE" id="PS51549">
    <property type="entry name" value="DM13"/>
    <property type="match status" value="1"/>
</dbReference>
<keyword evidence="5" id="KW-1185">Reference proteome</keyword>
<dbReference type="PROSITE" id="PS51257">
    <property type="entry name" value="PROKAR_LIPOPROTEIN"/>
    <property type="match status" value="1"/>
</dbReference>
<evidence type="ECO:0000256" key="2">
    <source>
        <dbReference type="SAM" id="SignalP"/>
    </source>
</evidence>
<dbReference type="EMBL" id="SBLB01000001">
    <property type="protein sequence ID" value="RYC71436.1"/>
    <property type="molecule type" value="Genomic_DNA"/>
</dbReference>
<proteinExistence type="predicted"/>
<accession>A0A4Q2UPX0</accession>
<protein>
    <recommendedName>
        <fullName evidence="3">DM13 domain-containing protein</fullName>
    </recommendedName>
</protein>
<gene>
    <name evidence="4" type="ORF">EQG79_04645</name>
</gene>
<evidence type="ECO:0000313" key="5">
    <source>
        <dbReference type="Proteomes" id="UP000290407"/>
    </source>
</evidence>
<evidence type="ECO:0000313" key="4">
    <source>
        <dbReference type="EMBL" id="RYC71436.1"/>
    </source>
</evidence>
<feature type="region of interest" description="Disordered" evidence="1">
    <location>
        <begin position="30"/>
        <end position="55"/>
    </location>
</feature>
<sequence length="160" mass="16681">MTDTMKTLLFVSLLALGLLVGCSTTEETINPGATTGTAPVSGTATVGTPASSTTTTGQAGGLQGMFVSNVHPTSGTVSVQAVNGKQTLVFTNFRTDGGPDLRIYLAENTGLRNFIEVSRLNSTSGTFSVELPTSADPARQRFVIIWCKAFSVLFGNAELK</sequence>
<dbReference type="InterPro" id="IPR019545">
    <property type="entry name" value="DM13_domain"/>
</dbReference>
<evidence type="ECO:0000256" key="1">
    <source>
        <dbReference type="SAM" id="MobiDB-lite"/>
    </source>
</evidence>
<evidence type="ECO:0000259" key="3">
    <source>
        <dbReference type="PROSITE" id="PS51549"/>
    </source>
</evidence>
<feature type="domain" description="DM13" evidence="3">
    <location>
        <begin position="60"/>
        <end position="160"/>
    </location>
</feature>
<feature type="compositionally biased region" description="Low complexity" evidence="1">
    <location>
        <begin position="41"/>
        <end position="55"/>
    </location>
</feature>
<dbReference type="Pfam" id="PF10517">
    <property type="entry name" value="DM13"/>
    <property type="match status" value="1"/>
</dbReference>
<feature type="compositionally biased region" description="Polar residues" evidence="1">
    <location>
        <begin position="30"/>
        <end position="40"/>
    </location>
</feature>
<keyword evidence="2" id="KW-0732">Signal</keyword>
<dbReference type="Proteomes" id="UP000290407">
    <property type="component" value="Unassembled WGS sequence"/>
</dbReference>